<dbReference type="PANTHER" id="PTHR30071">
    <property type="entry name" value="HEME EXPORTER PROTEIN C"/>
    <property type="match status" value="1"/>
</dbReference>
<keyword evidence="11" id="KW-1185">Reference proteome</keyword>
<dbReference type="AlphaFoldDB" id="A0A7M1LE12"/>
<feature type="transmembrane region" description="Helical" evidence="7">
    <location>
        <begin position="1048"/>
        <end position="1066"/>
    </location>
</feature>
<feature type="transmembrane region" description="Helical" evidence="7">
    <location>
        <begin position="48"/>
        <end position="67"/>
    </location>
</feature>
<evidence type="ECO:0000256" key="7">
    <source>
        <dbReference type="SAM" id="Phobius"/>
    </source>
</evidence>
<feature type="region of interest" description="Disordered" evidence="6">
    <location>
        <begin position="502"/>
        <end position="523"/>
    </location>
</feature>
<sequence>MDRLIKAFFSMTSMIVMLIIFAIASGLATIIESAYNTAVAWEVVYGAWWFHLIQLLLTLNLIYNLYAYRAVLLKNIPSFIFHFSFILIFLGAAITHFFGVEGSMHIREGSTTNIVSTRETYIQLISKDENGNEIRTDDDRYVATNGQKPFDIKLDTDKGEAVLTFKEFLLNAGIGWVEHDKGRPIVELSFWDDNNKNEIPLTSGHIFPIGDLDIAFNTEPKQSHFMKIYNKDDKFFMKTNQKIAYAKMGSSNLEPFPLNTEVEIDDMTVYRIDNIVNFSFKTLMKSARLGAKKLPHTETGSNAMLATLSYNGETEDVFILQYQMPRQFTVGGKEFFLAWSPRMVQLPFSLELKDFKMDRYPGSNSPSGYSSEVVVKDEENSVNMPYEIYMNNVLDYGGYRFFQSSYDMDELGTILSVNRDPGKVTTYIGYFLMMVGMLLNFFSKNSRFLFLARKIDESSSRKKPSKIVKSKNSVVAILAILVLSSASISQLQAFPGYDSNSTASSSTSSSQTSSNTTPFSAKKFPSYKDAPTIDKAHAQKAKTLVVQGFDGRMEPLDTMARNIMTKIYKKDEFNGMDYMQALLSMSANYEYWIDAPYIRVSEDELKKILGIPLDTKYATYNDFWGVDAGGQSYYKLGRMAEATSRKPPNERGTLDKDIIKVDERFSIFYQTVIMNAMLKIMPKENAENNDWYSPYGVIKNFSGDEAMRARMVLQNYIASIQEAQKSGDWSKADQALDLLKQYQNKVGHEVIPSLNRLKFEVIFNEAQIFQRLVPVYLLAGFALLILVFSRMMSPKLNLSTPVKAVYLINIIAFIAHTIGLGIRWYVSGHAPWSDTYESLVYIAWSLSLSGIIFSRTSAISLSLTSIMAGITLFVAHLSAIDPQITPLQPVLNSYWLTIHVSVITASYGFFGLSALLGAFVLVLFIIKKPGHRSEISKNITEACRINEMSLILGLCLLSAGNFLGGIWANESWGRYWGWDSKETWSLVTILVYAAIVHFKRVPSMNSQYALSVASMWAFSSVLMTYFGVNFYLAGMHSYAGGETIPIPTGLWIYILSMILITVISYFKRHDSNRL</sequence>
<gene>
    <name evidence="10" type="primary">ccsA</name>
    <name evidence="10" type="ORF">IMC76_06285</name>
</gene>
<feature type="transmembrane region" description="Helical" evidence="7">
    <location>
        <begin position="983"/>
        <end position="1001"/>
    </location>
</feature>
<keyword evidence="4 7" id="KW-1133">Transmembrane helix</keyword>
<evidence type="ECO:0000259" key="9">
    <source>
        <dbReference type="Pfam" id="PF05140"/>
    </source>
</evidence>
<evidence type="ECO:0000256" key="1">
    <source>
        <dbReference type="ARBA" id="ARBA00004141"/>
    </source>
</evidence>
<reference evidence="10 11" key="1">
    <citation type="submission" date="2020-10" db="EMBL/GenBank/DDBJ databases">
        <title>Campylobacter and Helicobacter PacBio genomes.</title>
        <authorList>
            <person name="Lane C."/>
        </authorList>
    </citation>
    <scope>NUCLEOTIDE SEQUENCE [LARGE SCALE GENOMIC DNA]</scope>
    <source>
        <strain evidence="10 11">2016D-0077</strain>
    </source>
</reference>
<evidence type="ECO:0000256" key="5">
    <source>
        <dbReference type="ARBA" id="ARBA00023136"/>
    </source>
</evidence>
<feature type="transmembrane region" description="Helical" evidence="7">
    <location>
        <begin position="947"/>
        <end position="968"/>
    </location>
</feature>
<evidence type="ECO:0000313" key="10">
    <source>
        <dbReference type="EMBL" id="QOQ86822.1"/>
    </source>
</evidence>
<dbReference type="RefSeq" id="WP_025803813.1">
    <property type="nucleotide sequence ID" value="NZ_CP053842.1"/>
</dbReference>
<feature type="compositionally biased region" description="Low complexity" evidence="6">
    <location>
        <begin position="502"/>
        <end position="517"/>
    </location>
</feature>
<feature type="transmembrane region" description="Helical" evidence="7">
    <location>
        <begin position="1008"/>
        <end position="1028"/>
    </location>
</feature>
<dbReference type="InterPro" id="IPR045062">
    <property type="entry name" value="Cyt_c_biogenesis_CcsA/CcmC"/>
</dbReference>
<keyword evidence="3" id="KW-0201">Cytochrome c-type biogenesis</keyword>
<name>A0A7M1LE12_9BACT</name>
<feature type="domain" description="ResB-like" evidence="9">
    <location>
        <begin position="344"/>
        <end position="410"/>
    </location>
</feature>
<dbReference type="EMBL" id="CP063078">
    <property type="protein sequence ID" value="QOQ86822.1"/>
    <property type="molecule type" value="Genomic_DNA"/>
</dbReference>
<dbReference type="Pfam" id="PF05140">
    <property type="entry name" value="ResB"/>
    <property type="match status" value="1"/>
</dbReference>
<proteinExistence type="predicted"/>
<evidence type="ECO:0000256" key="2">
    <source>
        <dbReference type="ARBA" id="ARBA00022692"/>
    </source>
</evidence>
<feature type="domain" description="Cytochrome c assembly protein" evidence="8">
    <location>
        <begin position="832"/>
        <end position="1036"/>
    </location>
</feature>
<feature type="transmembrane region" description="Helical" evidence="7">
    <location>
        <begin position="79"/>
        <end position="98"/>
    </location>
</feature>
<evidence type="ECO:0000313" key="11">
    <source>
        <dbReference type="Proteomes" id="UP000594749"/>
    </source>
</evidence>
<feature type="transmembrane region" description="Helical" evidence="7">
    <location>
        <begin position="427"/>
        <end position="452"/>
    </location>
</feature>
<evidence type="ECO:0000256" key="6">
    <source>
        <dbReference type="SAM" id="MobiDB-lite"/>
    </source>
</evidence>
<protein>
    <submittedName>
        <fullName evidence="10">Cytochrome c biogenesis protein CcsA</fullName>
    </submittedName>
</protein>
<comment type="subcellular location">
    <subcellularLocation>
        <location evidence="1">Membrane</location>
        <topology evidence="1">Multi-pass membrane protein</topology>
    </subcellularLocation>
</comment>
<feature type="transmembrane region" description="Helical" evidence="7">
    <location>
        <begin position="900"/>
        <end position="926"/>
    </location>
</feature>
<dbReference type="OrthoDB" id="9814290at2"/>
<keyword evidence="5 7" id="KW-0472">Membrane</keyword>
<evidence type="ECO:0000256" key="4">
    <source>
        <dbReference type="ARBA" id="ARBA00022989"/>
    </source>
</evidence>
<dbReference type="Pfam" id="PF01578">
    <property type="entry name" value="Cytochrom_C_asm"/>
    <property type="match status" value="1"/>
</dbReference>
<keyword evidence="2 7" id="KW-0812">Transmembrane</keyword>
<dbReference type="GO" id="GO:0020037">
    <property type="term" value="F:heme binding"/>
    <property type="evidence" value="ECO:0007669"/>
    <property type="project" value="InterPro"/>
</dbReference>
<dbReference type="PANTHER" id="PTHR30071:SF1">
    <property type="entry name" value="CYTOCHROME B_B6 PROTEIN-RELATED"/>
    <property type="match status" value="1"/>
</dbReference>
<dbReference type="GO" id="GO:0005886">
    <property type="term" value="C:plasma membrane"/>
    <property type="evidence" value="ECO:0007669"/>
    <property type="project" value="TreeGrafter"/>
</dbReference>
<dbReference type="InterPro" id="IPR002541">
    <property type="entry name" value="Cyt_c_assembly"/>
</dbReference>
<feature type="transmembrane region" description="Helical" evidence="7">
    <location>
        <begin position="773"/>
        <end position="792"/>
    </location>
</feature>
<evidence type="ECO:0000259" key="8">
    <source>
        <dbReference type="Pfam" id="PF01578"/>
    </source>
</evidence>
<feature type="transmembrane region" description="Helical" evidence="7">
    <location>
        <begin position="7"/>
        <end position="28"/>
    </location>
</feature>
<dbReference type="InterPro" id="IPR007816">
    <property type="entry name" value="ResB-like_domain"/>
</dbReference>
<dbReference type="Proteomes" id="UP000594749">
    <property type="component" value="Chromosome"/>
</dbReference>
<organism evidence="10 11">
    <name type="scientific">Campylobacter corcagiensis</name>
    <dbReference type="NCBI Taxonomy" id="1448857"/>
    <lineage>
        <taxon>Bacteria</taxon>
        <taxon>Pseudomonadati</taxon>
        <taxon>Campylobacterota</taxon>
        <taxon>Epsilonproteobacteria</taxon>
        <taxon>Campylobacterales</taxon>
        <taxon>Campylobacteraceae</taxon>
        <taxon>Campylobacter</taxon>
    </lineage>
</organism>
<feature type="transmembrane region" description="Helical" evidence="7">
    <location>
        <begin position="861"/>
        <end position="880"/>
    </location>
</feature>
<feature type="transmembrane region" description="Helical" evidence="7">
    <location>
        <begin position="838"/>
        <end position="854"/>
    </location>
</feature>
<feature type="transmembrane region" description="Helical" evidence="7">
    <location>
        <begin position="804"/>
        <end position="826"/>
    </location>
</feature>
<evidence type="ECO:0000256" key="3">
    <source>
        <dbReference type="ARBA" id="ARBA00022748"/>
    </source>
</evidence>
<dbReference type="GO" id="GO:0017004">
    <property type="term" value="P:cytochrome complex assembly"/>
    <property type="evidence" value="ECO:0007669"/>
    <property type="project" value="UniProtKB-KW"/>
</dbReference>
<accession>A0A7M1LE12</accession>
<feature type="transmembrane region" description="Helical" evidence="7">
    <location>
        <begin position="473"/>
        <end position="494"/>
    </location>
</feature>